<keyword evidence="1" id="KW-0175">Coiled coil</keyword>
<comment type="caution">
    <text evidence="2">The sequence shown here is derived from an EMBL/GenBank/DDBJ whole genome shotgun (WGS) entry which is preliminary data.</text>
</comment>
<gene>
    <name evidence="2" type="ORF">A1QO_04080</name>
</gene>
<name>A0A1E5BIR6_9VIBR</name>
<evidence type="ECO:0000256" key="1">
    <source>
        <dbReference type="SAM" id="Coils"/>
    </source>
</evidence>
<accession>A0A1E5BIR6</accession>
<reference evidence="2 3" key="1">
    <citation type="journal article" date="2012" name="Science">
        <title>Ecological populations of bacteria act as socially cohesive units of antibiotic production and resistance.</title>
        <authorList>
            <person name="Cordero O.X."/>
            <person name="Wildschutte H."/>
            <person name="Kirkup B."/>
            <person name="Proehl S."/>
            <person name="Ngo L."/>
            <person name="Hussain F."/>
            <person name="Le Roux F."/>
            <person name="Mincer T."/>
            <person name="Polz M.F."/>
        </authorList>
    </citation>
    <scope>NUCLEOTIDE SEQUENCE [LARGE SCALE GENOMIC DNA]</scope>
    <source>
        <strain evidence="2 3">ZF-129</strain>
    </source>
</reference>
<proteinExistence type="predicted"/>
<protein>
    <submittedName>
        <fullName evidence="2">Uncharacterized protein</fullName>
    </submittedName>
</protein>
<evidence type="ECO:0000313" key="3">
    <source>
        <dbReference type="Proteomes" id="UP000094741"/>
    </source>
</evidence>
<dbReference type="AlphaFoldDB" id="A0A1E5BIR6"/>
<dbReference type="EMBL" id="AJYQ02000020">
    <property type="protein sequence ID" value="OEE37290.1"/>
    <property type="molecule type" value="Genomic_DNA"/>
</dbReference>
<evidence type="ECO:0000313" key="2">
    <source>
        <dbReference type="EMBL" id="OEE37290.1"/>
    </source>
</evidence>
<dbReference type="Proteomes" id="UP000094741">
    <property type="component" value="Unassembled WGS sequence"/>
</dbReference>
<sequence>MKDQNISDQIIIQCEVAMSLIDQGDVLAAKCAFEKTLLLSKQFSADLDSFNELATKNENLNTLVKLQINENSELGKHLTTVNNKLIGLQTAYNQLKERHDSVSIENSTFRRMNPVELEKKNEKLKGDLEVLIDQLKVLKNSKESKPESLLNFERELREAKTKLVEYRGVELISDYPGTKRKMLYTLTRYPFPKKFARRDSNPHQIPLISELPFLFQLSSNTGISVDISFTIWGSPVFPFLSEFSYDYPSGLSEKIHQEFLKAIKTEESLKHQSGLIKFFKTIYVADVSSLDIVEIKALQKAKYIRLFDAISTTDVAFMNAMSRAKLDETIAKALRIKLIDASNSAQEQMKAEVSKALIELKNEKTA</sequence>
<feature type="coiled-coil region" evidence="1">
    <location>
        <begin position="78"/>
        <end position="169"/>
    </location>
</feature>
<organism evidence="2 3">
    <name type="scientific">Vibrio genomosp. F10 str. ZF-129</name>
    <dbReference type="NCBI Taxonomy" id="1187848"/>
    <lineage>
        <taxon>Bacteria</taxon>
        <taxon>Pseudomonadati</taxon>
        <taxon>Pseudomonadota</taxon>
        <taxon>Gammaproteobacteria</taxon>
        <taxon>Vibrionales</taxon>
        <taxon>Vibrionaceae</taxon>
        <taxon>Vibrio</taxon>
    </lineage>
</organism>
<dbReference type="RefSeq" id="WP_017041768.1">
    <property type="nucleotide sequence ID" value="NZ_AJYQ02000020.1"/>
</dbReference>